<dbReference type="EMBL" id="CABWMH010000034">
    <property type="protein sequence ID" value="VXC35250.1"/>
    <property type="molecule type" value="Genomic_DNA"/>
</dbReference>
<dbReference type="Pfam" id="PF00724">
    <property type="entry name" value="Oxidored_FMN"/>
    <property type="match status" value="1"/>
</dbReference>
<sequence length="149" mass="16204">MVSEVVSAVGTEQRGVRISPNGEILGVNDTDPVTLFTAAARRLDEIGIAYLEVRESPDGPGMLGSDKPPVYPEIRQAFSGTFIMNNDFSYARATRALADGEADAVSFGRDFISNPDLPHVFRQGKMPVESNVSTWYSAGEKGYTEYHAI</sequence>
<dbReference type="InterPro" id="IPR045247">
    <property type="entry name" value="Oye-like"/>
</dbReference>
<gene>
    <name evidence="2" type="ORF">PANT111_40014</name>
</gene>
<dbReference type="InterPro" id="IPR013785">
    <property type="entry name" value="Aldolase_TIM"/>
</dbReference>
<dbReference type="AlphaFoldDB" id="A0AAX3JA65"/>
<proteinExistence type="predicted"/>
<dbReference type="GO" id="GO:0010181">
    <property type="term" value="F:FMN binding"/>
    <property type="evidence" value="ECO:0007669"/>
    <property type="project" value="InterPro"/>
</dbReference>
<evidence type="ECO:0000313" key="2">
    <source>
        <dbReference type="EMBL" id="VXC35250.1"/>
    </source>
</evidence>
<protein>
    <recommendedName>
        <fullName evidence="1">NADH:flavin oxidoreductase/NADH oxidase N-terminal domain-containing protein</fullName>
    </recommendedName>
</protein>
<reference evidence="2 3" key="1">
    <citation type="submission" date="2019-10" db="EMBL/GenBank/DDBJ databases">
        <authorList>
            <person name="Karimi E."/>
        </authorList>
    </citation>
    <scope>NUCLEOTIDE SEQUENCE [LARGE SCALE GENOMIC DNA]</scope>
    <source>
        <strain evidence="2">Pantoea sp. 111</strain>
    </source>
</reference>
<organism evidence="2 3">
    <name type="scientific">Pantoea brenneri</name>
    <dbReference type="NCBI Taxonomy" id="472694"/>
    <lineage>
        <taxon>Bacteria</taxon>
        <taxon>Pseudomonadati</taxon>
        <taxon>Pseudomonadota</taxon>
        <taxon>Gammaproteobacteria</taxon>
        <taxon>Enterobacterales</taxon>
        <taxon>Erwiniaceae</taxon>
        <taxon>Pantoea</taxon>
    </lineage>
</organism>
<dbReference type="Proteomes" id="UP000433737">
    <property type="component" value="Unassembled WGS sequence"/>
</dbReference>
<dbReference type="PANTHER" id="PTHR22893:SF91">
    <property type="entry name" value="NADPH DEHYDROGENASE 2-RELATED"/>
    <property type="match status" value="1"/>
</dbReference>
<dbReference type="Gene3D" id="3.20.20.70">
    <property type="entry name" value="Aldolase class I"/>
    <property type="match status" value="1"/>
</dbReference>
<name>A0AAX3JA65_9GAMM</name>
<dbReference type="InterPro" id="IPR001155">
    <property type="entry name" value="OxRdtase_FMN_N"/>
</dbReference>
<evidence type="ECO:0000259" key="1">
    <source>
        <dbReference type="Pfam" id="PF00724"/>
    </source>
</evidence>
<feature type="domain" description="NADH:flavin oxidoreductase/NADH oxidase N-terminal" evidence="1">
    <location>
        <begin position="2"/>
        <end position="124"/>
    </location>
</feature>
<comment type="caution">
    <text evidence="2">The sequence shown here is derived from an EMBL/GenBank/DDBJ whole genome shotgun (WGS) entry which is preliminary data.</text>
</comment>
<accession>A0AAX3JA65</accession>
<dbReference type="GO" id="GO:0016491">
    <property type="term" value="F:oxidoreductase activity"/>
    <property type="evidence" value="ECO:0007669"/>
    <property type="project" value="InterPro"/>
</dbReference>
<dbReference type="PANTHER" id="PTHR22893">
    <property type="entry name" value="NADH OXIDOREDUCTASE-RELATED"/>
    <property type="match status" value="1"/>
</dbReference>
<dbReference type="SUPFAM" id="SSF51395">
    <property type="entry name" value="FMN-linked oxidoreductases"/>
    <property type="match status" value="1"/>
</dbReference>
<evidence type="ECO:0000313" key="3">
    <source>
        <dbReference type="Proteomes" id="UP000433737"/>
    </source>
</evidence>